<dbReference type="PANTHER" id="PTHR45418:SF1">
    <property type="entry name" value="CANCER_TESTIS ANTIGEN 55"/>
    <property type="match status" value="1"/>
</dbReference>
<dbReference type="InterPro" id="IPR047187">
    <property type="entry name" value="SF1_C_Upf1"/>
</dbReference>
<dbReference type="SUPFAM" id="SSF52540">
    <property type="entry name" value="P-loop containing nucleoside triphosphate hydrolases"/>
    <property type="match status" value="1"/>
</dbReference>
<dbReference type="EMBL" id="JADGJD010000154">
    <property type="protein sequence ID" value="KAJ3054164.1"/>
    <property type="molecule type" value="Genomic_DNA"/>
</dbReference>
<proteinExistence type="predicted"/>
<comment type="subcellular location">
    <subcellularLocation>
        <location evidence="1">Cytoplasm</location>
    </subcellularLocation>
</comment>
<dbReference type="InterPro" id="IPR027417">
    <property type="entry name" value="P-loop_NTPase"/>
</dbReference>
<accession>A0AAD5SGV3</accession>
<feature type="domain" description="DNA2/NAM7 helicase helicase" evidence="3">
    <location>
        <begin position="401"/>
        <end position="497"/>
    </location>
</feature>
<dbReference type="GO" id="GO:0005737">
    <property type="term" value="C:cytoplasm"/>
    <property type="evidence" value="ECO:0007669"/>
    <property type="project" value="UniProtKB-SubCell"/>
</dbReference>
<keyword evidence="6" id="KW-1185">Reference proteome</keyword>
<protein>
    <recommendedName>
        <fullName evidence="7">RNA helicase</fullName>
    </recommendedName>
</protein>
<keyword evidence="2" id="KW-0963">Cytoplasm</keyword>
<name>A0AAD5SGV3_9FUNG</name>
<evidence type="ECO:0000256" key="1">
    <source>
        <dbReference type="ARBA" id="ARBA00004496"/>
    </source>
</evidence>
<feature type="domain" description="DNA2/NAM7 helicase-like C-terminal" evidence="4">
    <location>
        <begin position="691"/>
        <end position="883"/>
    </location>
</feature>
<dbReference type="InterPro" id="IPR041677">
    <property type="entry name" value="DNA2/NAM7_AAA_11"/>
</dbReference>
<evidence type="ECO:0008006" key="7">
    <source>
        <dbReference type="Google" id="ProtNLM"/>
    </source>
</evidence>
<dbReference type="CDD" id="cd18808">
    <property type="entry name" value="SF1_C_Upf1"/>
    <property type="match status" value="1"/>
</dbReference>
<dbReference type="GO" id="GO:0004386">
    <property type="term" value="F:helicase activity"/>
    <property type="evidence" value="ECO:0007669"/>
    <property type="project" value="InterPro"/>
</dbReference>
<dbReference type="Proteomes" id="UP001212841">
    <property type="component" value="Unassembled WGS sequence"/>
</dbReference>
<comment type="caution">
    <text evidence="5">The sequence shown here is derived from an EMBL/GenBank/DDBJ whole genome shotgun (WGS) entry which is preliminary data.</text>
</comment>
<dbReference type="InterPro" id="IPR041679">
    <property type="entry name" value="DNA2/NAM7-like_C"/>
</dbReference>
<evidence type="ECO:0000256" key="2">
    <source>
        <dbReference type="ARBA" id="ARBA00022490"/>
    </source>
</evidence>
<reference evidence="5" key="1">
    <citation type="submission" date="2020-05" db="EMBL/GenBank/DDBJ databases">
        <title>Phylogenomic resolution of chytrid fungi.</title>
        <authorList>
            <person name="Stajich J.E."/>
            <person name="Amses K."/>
            <person name="Simmons R."/>
            <person name="Seto K."/>
            <person name="Myers J."/>
            <person name="Bonds A."/>
            <person name="Quandt C.A."/>
            <person name="Barry K."/>
            <person name="Liu P."/>
            <person name="Grigoriev I."/>
            <person name="Longcore J.E."/>
            <person name="James T.Y."/>
        </authorList>
    </citation>
    <scope>NUCLEOTIDE SEQUENCE</scope>
    <source>
        <strain evidence="5">JEL0318</strain>
    </source>
</reference>
<dbReference type="Pfam" id="PF13086">
    <property type="entry name" value="AAA_11"/>
    <property type="match status" value="1"/>
</dbReference>
<evidence type="ECO:0000313" key="6">
    <source>
        <dbReference type="Proteomes" id="UP001212841"/>
    </source>
</evidence>
<dbReference type="Gene3D" id="3.40.50.300">
    <property type="entry name" value="P-loop containing nucleotide triphosphate hydrolases"/>
    <property type="match status" value="2"/>
</dbReference>
<sequence length="1007" mass="112762">MPAKAPARKGSKTKSIHISNKGKTLVKVQCLLISAKEHRFIFSGAKGDGHEVLPSEMDTSGHKPDAGRLTPQLGRDGVEVTCDIQPHSTLRLDIANEPLNRVASSLGWVFILFNGGNLIGRPLLIETTDVDVDEVKAFAMDVHSKPFIPEELIRINHHMPHTHYAGIPPPAPDYPQLAQSQMPIYPVNLQAYGQIPLLPAIDPIYTPNSSDHHALSLVNYRHHFGNLCAIELGARIQEMEEYNLYDHAIQNLGTKGYMIFVPGITENKPFLRMGDVVRVRRCPAFDGIEYEGYVNAVVRKENKVFLNMPPAFLMLQKTEDFPAFNTPEQHERFNIRFMFNADSIRSSTRALTYLQSLLKFVGNPPQRSLAMKWLFPDVTDCVNLPSGEMPSVGWDFRDNTLNWEQKFAVKSIVKNNYGDVPFVIWRPPGTGKTKTLIEAILQTVEHHPNAHILAVAPSNSAADTIALRLIPHLSPTQMVRLNSPTRTFAEVRDALMPFCMVSTSRQSPNFFNMVNAPHPVGAFFDLDVGRVVRASVVVLTCEDASALFEAGLSNGKVGEVWEIYQREMETFYPLLHPASLGGAKRRHWTHLFVDEAGQASEPALADALSLILTTDTHLRTNNTLPQPQCQFVLCGDMKQLGPFIQSDHARANGLGIPLMERLMARDCYSEDSRRRSTEDRVGDVAVTVLKREAFVRLKYNYRSHAGILMMPSTLFYTTTLEVYAPRKLTHALLPPQNKNLHKIFPTSLPILFWSIVGEEDRAHEGGGWWNVAEALEVKRVVTEMVVKGGVAAGDVGVMCVFREQVRVVRHMLRSNKRLRAVDVGTVEDYQGQERLVTILSTVRSQLRFTEEDAKRGWGVIGQPKTLNVALTRAQAGLVVVGNPDVLMHDPDWRKLMTFYCKHGLNRGYMPKSITDEAARVASPTAGYLPGQLEQGHMYAMHVKQTRQQEWLGSAEEWHAGEEDERALGWSVDAVTEALEEWELENEGGGEVEWEEEVDGVGKFTTAF</sequence>
<evidence type="ECO:0000259" key="3">
    <source>
        <dbReference type="Pfam" id="PF13086"/>
    </source>
</evidence>
<dbReference type="AlphaFoldDB" id="A0AAD5SGV3"/>
<gene>
    <name evidence="5" type="ORF">HK097_002486</name>
</gene>
<dbReference type="Pfam" id="PF13087">
    <property type="entry name" value="AAA_12"/>
    <property type="match status" value="1"/>
</dbReference>
<organism evidence="5 6">
    <name type="scientific">Rhizophlyctis rosea</name>
    <dbReference type="NCBI Taxonomy" id="64517"/>
    <lineage>
        <taxon>Eukaryota</taxon>
        <taxon>Fungi</taxon>
        <taxon>Fungi incertae sedis</taxon>
        <taxon>Chytridiomycota</taxon>
        <taxon>Chytridiomycota incertae sedis</taxon>
        <taxon>Chytridiomycetes</taxon>
        <taxon>Rhizophlyctidales</taxon>
        <taxon>Rhizophlyctidaceae</taxon>
        <taxon>Rhizophlyctis</taxon>
    </lineage>
</organism>
<evidence type="ECO:0000259" key="4">
    <source>
        <dbReference type="Pfam" id="PF13087"/>
    </source>
</evidence>
<evidence type="ECO:0000313" key="5">
    <source>
        <dbReference type="EMBL" id="KAJ3054164.1"/>
    </source>
</evidence>
<dbReference type="PANTHER" id="PTHR45418">
    <property type="entry name" value="CANCER/TESTIS ANTIGEN 55"/>
    <property type="match status" value="1"/>
</dbReference>